<dbReference type="Pfam" id="PF04116">
    <property type="entry name" value="FA_hydroxylase"/>
    <property type="match status" value="1"/>
</dbReference>
<keyword evidence="5" id="KW-0443">Lipid metabolism</keyword>
<evidence type="ECO:0000256" key="4">
    <source>
        <dbReference type="ARBA" id="ARBA00023002"/>
    </source>
</evidence>
<dbReference type="PANTHER" id="PTHR21624:SF1">
    <property type="entry name" value="ALKYLGLYCEROL MONOOXYGENASE"/>
    <property type="match status" value="1"/>
</dbReference>
<protein>
    <submittedName>
        <fullName evidence="9">Sterol desaturase family protein</fullName>
    </submittedName>
</protein>
<feature type="transmembrane region" description="Helical" evidence="7">
    <location>
        <begin position="333"/>
        <end position="350"/>
    </location>
</feature>
<accession>A0ABU2HJP7</accession>
<dbReference type="EMBL" id="JAVMBO010000017">
    <property type="protein sequence ID" value="MDS1311290.1"/>
    <property type="molecule type" value="Genomic_DNA"/>
</dbReference>
<proteinExistence type="predicted"/>
<evidence type="ECO:0000256" key="3">
    <source>
        <dbReference type="ARBA" id="ARBA00022989"/>
    </source>
</evidence>
<keyword evidence="3 7" id="KW-1133">Transmembrane helix</keyword>
<dbReference type="InterPro" id="IPR051689">
    <property type="entry name" value="Sterol_desaturase/TMEM195"/>
</dbReference>
<reference evidence="9" key="1">
    <citation type="submission" date="2023-09" db="EMBL/GenBank/DDBJ databases">
        <title>Marinobacter sediminicola sp. nov. and Marinobacter maritimum sp. nov., isolated from marine sediment.</title>
        <authorList>
            <person name="An J."/>
        </authorList>
    </citation>
    <scope>NUCLEOTIDE SEQUENCE</scope>
    <source>
        <strain evidence="9">F60267</strain>
    </source>
</reference>
<comment type="subcellular location">
    <subcellularLocation>
        <location evidence="1">Endomembrane system</location>
        <topology evidence="1">Multi-pass membrane protein</topology>
    </subcellularLocation>
</comment>
<evidence type="ECO:0000256" key="6">
    <source>
        <dbReference type="ARBA" id="ARBA00023136"/>
    </source>
</evidence>
<evidence type="ECO:0000256" key="2">
    <source>
        <dbReference type="ARBA" id="ARBA00022692"/>
    </source>
</evidence>
<evidence type="ECO:0000313" key="9">
    <source>
        <dbReference type="EMBL" id="MDS1311290.1"/>
    </source>
</evidence>
<feature type="domain" description="Fatty acid hydroxylase" evidence="8">
    <location>
        <begin position="82"/>
        <end position="215"/>
    </location>
</feature>
<keyword evidence="2 7" id="KW-0812">Transmembrane</keyword>
<sequence length="371" mass="43700">MADHFVAFSIPFFLLFIGLESLFFWRKNRTSLRVNDSLTNMSCGIITLIFELFTKGGLFVIFAYLSNRFGLFEWSMNSAFTWILFFFVYDFFYYWGHRLSHTINFMWNGHLPHHQSEEYNFTVALRQGALQDTLVFPIFLPMAFMGCPIEVFATVLLLNKFFQFWIHTKAIGRVPFIEGILNTPSAHRVHHAVNPRYVDKNHGGVIMLWDKLFGTWAEERDDEPCIYGVRKPYRSWDPLYAHVDWWARLWKDAVNTEKWSDKIKLWFMPTGWRPADVTENDPWKPYDIENYKKYDPEVNLWQKITAIALFLATLPVISHLLFEQFSLPLWKKAALSVVVVVCLYACAYLLNGTKRKSLEGITTKRTNEEFS</sequence>
<evidence type="ECO:0000259" key="8">
    <source>
        <dbReference type="Pfam" id="PF04116"/>
    </source>
</evidence>
<feature type="transmembrane region" description="Helical" evidence="7">
    <location>
        <begin position="77"/>
        <end position="96"/>
    </location>
</feature>
<evidence type="ECO:0000256" key="1">
    <source>
        <dbReference type="ARBA" id="ARBA00004127"/>
    </source>
</evidence>
<organism evidence="9 10">
    <name type="scientific">Marinobacter xiaoshiensis</name>
    <dbReference type="NCBI Taxonomy" id="3073652"/>
    <lineage>
        <taxon>Bacteria</taxon>
        <taxon>Pseudomonadati</taxon>
        <taxon>Pseudomonadota</taxon>
        <taxon>Gammaproteobacteria</taxon>
        <taxon>Pseudomonadales</taxon>
        <taxon>Marinobacteraceae</taxon>
        <taxon>Marinobacter</taxon>
    </lineage>
</organism>
<keyword evidence="4" id="KW-0560">Oxidoreductase</keyword>
<evidence type="ECO:0000313" key="10">
    <source>
        <dbReference type="Proteomes" id="UP001267407"/>
    </source>
</evidence>
<keyword evidence="6 7" id="KW-0472">Membrane</keyword>
<dbReference type="Proteomes" id="UP001267407">
    <property type="component" value="Unassembled WGS sequence"/>
</dbReference>
<feature type="transmembrane region" description="Helical" evidence="7">
    <location>
        <begin position="5"/>
        <end position="25"/>
    </location>
</feature>
<feature type="transmembrane region" description="Helical" evidence="7">
    <location>
        <begin position="45"/>
        <end position="65"/>
    </location>
</feature>
<dbReference type="InterPro" id="IPR006694">
    <property type="entry name" value="Fatty_acid_hydroxylase"/>
</dbReference>
<gene>
    <name evidence="9" type="ORF">RKA07_14405</name>
</gene>
<keyword evidence="10" id="KW-1185">Reference proteome</keyword>
<dbReference type="PANTHER" id="PTHR21624">
    <property type="entry name" value="STEROL DESATURASE-RELATED PROTEIN"/>
    <property type="match status" value="1"/>
</dbReference>
<comment type="caution">
    <text evidence="9">The sequence shown here is derived from an EMBL/GenBank/DDBJ whole genome shotgun (WGS) entry which is preliminary data.</text>
</comment>
<dbReference type="RefSeq" id="WP_200202916.1">
    <property type="nucleotide sequence ID" value="NZ_JAVMBO010000017.1"/>
</dbReference>
<evidence type="ECO:0000256" key="7">
    <source>
        <dbReference type="SAM" id="Phobius"/>
    </source>
</evidence>
<name>A0ABU2HJP7_9GAMM</name>
<feature type="transmembrane region" description="Helical" evidence="7">
    <location>
        <begin position="134"/>
        <end position="158"/>
    </location>
</feature>
<feature type="transmembrane region" description="Helical" evidence="7">
    <location>
        <begin position="300"/>
        <end position="321"/>
    </location>
</feature>
<evidence type="ECO:0000256" key="5">
    <source>
        <dbReference type="ARBA" id="ARBA00023098"/>
    </source>
</evidence>